<dbReference type="AlphaFoldDB" id="A0A511D4A1"/>
<evidence type="ECO:0008006" key="4">
    <source>
        <dbReference type="Google" id="ProtNLM"/>
    </source>
</evidence>
<dbReference type="Gene3D" id="2.60.40.1890">
    <property type="entry name" value="PCu(A)C copper chaperone"/>
    <property type="match status" value="1"/>
</dbReference>
<protein>
    <recommendedName>
        <fullName evidence="4">Copper chaperone PCu(A)C</fullName>
    </recommendedName>
</protein>
<comment type="caution">
    <text evidence="2">The sequence shown here is derived from an EMBL/GenBank/DDBJ whole genome shotgun (WGS) entry which is preliminary data.</text>
</comment>
<sequence>MFHTRTRLSHRLAGTALVLGVAVGAAGCGDSPTAADAATEKPSVSSLVLIDGWVKAADHGMTGAFGKLVNSSGADIHIVSATSPITKSMELHEMAHGDGGEMVMREKTDGFVVAAGGEYRLEPGGDHLMFMELTSPIQPGQDVPVALTAEDGSRVEVSVVARSYTGANENYQGGEHGDDGHGGH</sequence>
<dbReference type="InterPro" id="IPR036182">
    <property type="entry name" value="PCuAC_sf"/>
</dbReference>
<dbReference type="PANTHER" id="PTHR36302">
    <property type="entry name" value="BLR7088 PROTEIN"/>
    <property type="match status" value="1"/>
</dbReference>
<dbReference type="EMBL" id="BJVI01000041">
    <property type="protein sequence ID" value="GEL19605.1"/>
    <property type="molecule type" value="Genomic_DNA"/>
</dbReference>
<evidence type="ECO:0000313" key="2">
    <source>
        <dbReference type="EMBL" id="GEL19605.1"/>
    </source>
</evidence>
<organism evidence="2 3">
    <name type="scientific">Pseudonocardia asaccharolytica DSM 44247 = NBRC 16224</name>
    <dbReference type="NCBI Taxonomy" id="1123024"/>
    <lineage>
        <taxon>Bacteria</taxon>
        <taxon>Bacillati</taxon>
        <taxon>Actinomycetota</taxon>
        <taxon>Actinomycetes</taxon>
        <taxon>Pseudonocardiales</taxon>
        <taxon>Pseudonocardiaceae</taxon>
        <taxon>Pseudonocardia</taxon>
    </lineage>
</organism>
<gene>
    <name evidence="2" type="ORF">PA7_34420</name>
</gene>
<dbReference type="InterPro" id="IPR007410">
    <property type="entry name" value="LpqE-like"/>
</dbReference>
<feature type="signal peptide" evidence="1">
    <location>
        <begin position="1"/>
        <end position="25"/>
    </location>
</feature>
<name>A0A511D4A1_9PSEU</name>
<evidence type="ECO:0000256" key="1">
    <source>
        <dbReference type="SAM" id="SignalP"/>
    </source>
</evidence>
<dbReference type="SUPFAM" id="SSF110087">
    <property type="entry name" value="DR1885-like metal-binding protein"/>
    <property type="match status" value="1"/>
</dbReference>
<dbReference type="STRING" id="1123024.GCA_000423625_01850"/>
<proteinExistence type="predicted"/>
<accession>A0A511D4A1</accession>
<evidence type="ECO:0000313" key="3">
    <source>
        <dbReference type="Proteomes" id="UP000321328"/>
    </source>
</evidence>
<feature type="chain" id="PRO_5039569240" description="Copper chaperone PCu(A)C" evidence="1">
    <location>
        <begin position="26"/>
        <end position="184"/>
    </location>
</feature>
<dbReference type="PROSITE" id="PS51257">
    <property type="entry name" value="PROKAR_LIPOPROTEIN"/>
    <property type="match status" value="1"/>
</dbReference>
<dbReference type="Proteomes" id="UP000321328">
    <property type="component" value="Unassembled WGS sequence"/>
</dbReference>
<dbReference type="PANTHER" id="PTHR36302:SF1">
    <property type="entry name" value="COPPER CHAPERONE PCU(A)C"/>
    <property type="match status" value="1"/>
</dbReference>
<keyword evidence="3" id="KW-1185">Reference proteome</keyword>
<reference evidence="2 3" key="1">
    <citation type="submission" date="2019-07" db="EMBL/GenBank/DDBJ databases">
        <title>Whole genome shotgun sequence of Pseudonocardia asaccharolytica NBRC 16224.</title>
        <authorList>
            <person name="Hosoyama A."/>
            <person name="Uohara A."/>
            <person name="Ohji S."/>
            <person name="Ichikawa N."/>
        </authorList>
    </citation>
    <scope>NUCLEOTIDE SEQUENCE [LARGE SCALE GENOMIC DNA]</scope>
    <source>
        <strain evidence="2 3">NBRC 16224</strain>
    </source>
</reference>
<dbReference type="InterPro" id="IPR058248">
    <property type="entry name" value="Lxx211020-like"/>
</dbReference>
<dbReference type="Pfam" id="PF04314">
    <property type="entry name" value="PCuAC"/>
    <property type="match status" value="1"/>
</dbReference>
<keyword evidence="1" id="KW-0732">Signal</keyword>